<evidence type="ECO:0000256" key="3">
    <source>
        <dbReference type="ARBA" id="ARBA00022448"/>
    </source>
</evidence>
<comment type="similarity">
    <text evidence="2 12">Belongs to the CybS family.</text>
</comment>
<keyword evidence="14" id="KW-1185">Reference proteome</keyword>
<dbReference type="GO" id="GO:0005743">
    <property type="term" value="C:mitochondrial inner membrane"/>
    <property type="evidence" value="ECO:0007669"/>
    <property type="project" value="UniProtKB-SubCell"/>
</dbReference>
<keyword evidence="6 12" id="KW-0809">Transit peptide</keyword>
<sequence length="175" mass="19070">MALSLVLRNGSKLNALPRVSQNILANGKLSFSNGSSNGFIMNTNLLRSHLITQKVVKRTMSGDHAKTWKLEKILTIIMFPIIPATFSNPGTEILDNLFAILVTTHAHFGLEAIARDYVRPILVGPILPKIAVGLVYALTSVTLGSLLYFNHHNIGIGAAGRKIWSIGKTEKEIPC</sequence>
<comment type="subcellular location">
    <subcellularLocation>
        <location evidence="1 12">Mitochondrion inner membrane</location>
        <topology evidence="1 12">Multi-pass membrane protein</topology>
    </subcellularLocation>
</comment>
<evidence type="ECO:0000256" key="8">
    <source>
        <dbReference type="ARBA" id="ARBA00023128"/>
    </source>
</evidence>
<dbReference type="Gene3D" id="1.20.1300.10">
    <property type="entry name" value="Fumarate reductase/succinate dehydrogenase, transmembrane subunit"/>
    <property type="match status" value="1"/>
</dbReference>
<dbReference type="InterPro" id="IPR034804">
    <property type="entry name" value="SQR/QFR_C/D"/>
</dbReference>
<dbReference type="GO" id="GO:0006099">
    <property type="term" value="P:tricarboxylic acid cycle"/>
    <property type="evidence" value="ECO:0007669"/>
    <property type="project" value="UniProtKB-KW"/>
</dbReference>
<dbReference type="SUPFAM" id="SSF81343">
    <property type="entry name" value="Fumarate reductase respiratory complex transmembrane subunits"/>
    <property type="match status" value="1"/>
</dbReference>
<dbReference type="AlphaFoldDB" id="A0ABD2PDC4"/>
<evidence type="ECO:0000256" key="11">
    <source>
        <dbReference type="PIRSR" id="PIRSR607992-2"/>
    </source>
</evidence>
<keyword evidence="11" id="KW-0408">Iron</keyword>
<proteinExistence type="inferred from homology"/>
<organism evidence="13 14">
    <name type="scientific">Cryptolaemus montrouzieri</name>
    <dbReference type="NCBI Taxonomy" id="559131"/>
    <lineage>
        <taxon>Eukaryota</taxon>
        <taxon>Metazoa</taxon>
        <taxon>Ecdysozoa</taxon>
        <taxon>Arthropoda</taxon>
        <taxon>Hexapoda</taxon>
        <taxon>Insecta</taxon>
        <taxon>Pterygota</taxon>
        <taxon>Neoptera</taxon>
        <taxon>Endopterygota</taxon>
        <taxon>Coleoptera</taxon>
        <taxon>Polyphaga</taxon>
        <taxon>Cucujiformia</taxon>
        <taxon>Coccinelloidea</taxon>
        <taxon>Coccinellidae</taxon>
        <taxon>Scymninae</taxon>
        <taxon>Scymnini</taxon>
        <taxon>Cryptolaemus</taxon>
    </lineage>
</organism>
<comment type="function">
    <text evidence="12">Membrane-anchoring subunit of succinate dehydrogenase (SDH) that is involved in complex II of the mitochondrial electron transport chain and is responsible for transferring electrons from succinate to ubiquinone (coenzyme Q).</text>
</comment>
<reference evidence="13 14" key="1">
    <citation type="journal article" date="2021" name="BMC Biol.">
        <title>Horizontally acquired antibacterial genes associated with adaptive radiation of ladybird beetles.</title>
        <authorList>
            <person name="Li H.S."/>
            <person name="Tang X.F."/>
            <person name="Huang Y.H."/>
            <person name="Xu Z.Y."/>
            <person name="Chen M.L."/>
            <person name="Du X.Y."/>
            <person name="Qiu B.Y."/>
            <person name="Chen P.T."/>
            <person name="Zhang W."/>
            <person name="Slipinski A."/>
            <person name="Escalona H.E."/>
            <person name="Waterhouse R.M."/>
            <person name="Zwick A."/>
            <person name="Pang H."/>
        </authorList>
    </citation>
    <scope>NUCLEOTIDE SEQUENCE [LARGE SCALE GENOMIC DNA]</scope>
    <source>
        <strain evidence="13">SYSU2018</strain>
    </source>
</reference>
<keyword evidence="4" id="KW-0812">Transmembrane</keyword>
<evidence type="ECO:0000256" key="12">
    <source>
        <dbReference type="RuleBase" id="RU364031"/>
    </source>
</evidence>
<evidence type="ECO:0000256" key="1">
    <source>
        <dbReference type="ARBA" id="ARBA00004448"/>
    </source>
</evidence>
<evidence type="ECO:0000256" key="10">
    <source>
        <dbReference type="PIRSR" id="PIRSR607992-1"/>
    </source>
</evidence>
<evidence type="ECO:0000256" key="5">
    <source>
        <dbReference type="ARBA" id="ARBA00022792"/>
    </source>
</evidence>
<dbReference type="Pfam" id="PF05328">
    <property type="entry name" value="CybS"/>
    <property type="match status" value="1"/>
</dbReference>
<keyword evidence="5 12" id="KW-0999">Mitochondrion inner membrane</keyword>
<keyword evidence="7" id="KW-1133">Transmembrane helix</keyword>
<keyword evidence="9 12" id="KW-0472">Membrane</keyword>
<feature type="binding site" description="axial binding residue" evidence="11">
    <location>
        <position position="105"/>
    </location>
    <ligand>
        <name>heme b</name>
        <dbReference type="ChEBI" id="CHEBI:60344"/>
        <note>ligand shared with SDHC</note>
    </ligand>
    <ligandPart>
        <name>Fe</name>
        <dbReference type="ChEBI" id="CHEBI:18248"/>
    </ligandPart>
</feature>
<dbReference type="PANTHER" id="PTHR13337">
    <property type="entry name" value="SUCCINATE DEHYDROGENASE"/>
    <property type="match status" value="1"/>
</dbReference>
<gene>
    <name evidence="13" type="ORF">HHI36_003422</name>
</gene>
<evidence type="ECO:0000256" key="7">
    <source>
        <dbReference type="ARBA" id="ARBA00022989"/>
    </source>
</evidence>
<dbReference type="Proteomes" id="UP001516400">
    <property type="component" value="Unassembled WGS sequence"/>
</dbReference>
<protein>
    <recommendedName>
        <fullName evidence="12">Succinate dehydrogenase [ubiquinone] cytochrome b small subunit</fullName>
    </recommendedName>
</protein>
<dbReference type="PANTHER" id="PTHR13337:SF2">
    <property type="entry name" value="SUCCINATE DEHYDROGENASE [UBIQUINONE] CYTOCHROME B SMALL SUBUNIT, MITOCHONDRIAL"/>
    <property type="match status" value="1"/>
</dbReference>
<dbReference type="EMBL" id="JABFTP020000185">
    <property type="protein sequence ID" value="KAL3288979.1"/>
    <property type="molecule type" value="Genomic_DNA"/>
</dbReference>
<keyword evidence="11 12" id="KW-0479">Metal-binding</keyword>
<comment type="caution">
    <text evidence="13">The sequence shown here is derived from an EMBL/GenBank/DDBJ whole genome shotgun (WGS) entry which is preliminary data.</text>
</comment>
<keyword evidence="8 12" id="KW-0496">Mitochondrion</keyword>
<evidence type="ECO:0000256" key="4">
    <source>
        <dbReference type="ARBA" id="ARBA00022692"/>
    </source>
</evidence>
<name>A0ABD2PDC4_9CUCU</name>
<evidence type="ECO:0000256" key="9">
    <source>
        <dbReference type="ARBA" id="ARBA00023136"/>
    </source>
</evidence>
<keyword evidence="12" id="KW-0249">Electron transport</keyword>
<feature type="binding site" evidence="10">
    <location>
        <position position="117"/>
    </location>
    <ligand>
        <name>a ubiquinone</name>
        <dbReference type="ChEBI" id="CHEBI:16389"/>
        <note>ligand shared with IP/SDHB</note>
    </ligand>
</feature>
<keyword evidence="3 12" id="KW-0813">Transport</keyword>
<keyword evidence="12" id="KW-0816">Tricarboxylic acid cycle</keyword>
<keyword evidence="12" id="KW-0349">Heme</keyword>
<dbReference type="InterPro" id="IPR007992">
    <property type="entry name" value="CybS"/>
</dbReference>
<evidence type="ECO:0000313" key="13">
    <source>
        <dbReference type="EMBL" id="KAL3288979.1"/>
    </source>
</evidence>
<evidence type="ECO:0000256" key="6">
    <source>
        <dbReference type="ARBA" id="ARBA00022946"/>
    </source>
</evidence>
<dbReference type="GO" id="GO:0046872">
    <property type="term" value="F:metal ion binding"/>
    <property type="evidence" value="ECO:0007669"/>
    <property type="project" value="UniProtKB-KW"/>
</dbReference>
<evidence type="ECO:0000313" key="14">
    <source>
        <dbReference type="Proteomes" id="UP001516400"/>
    </source>
</evidence>
<evidence type="ECO:0000256" key="2">
    <source>
        <dbReference type="ARBA" id="ARBA00007294"/>
    </source>
</evidence>
<accession>A0ABD2PDC4</accession>